<gene>
    <name evidence="8" type="ORF">LRAMOSA10949</name>
</gene>
<feature type="region of interest" description="Disordered" evidence="5">
    <location>
        <begin position="192"/>
        <end position="231"/>
    </location>
</feature>
<dbReference type="SUPFAM" id="SSF46934">
    <property type="entry name" value="UBA-like"/>
    <property type="match status" value="1"/>
</dbReference>
<dbReference type="InterPro" id="IPR035952">
    <property type="entry name" value="Rhomboid-like_sf"/>
</dbReference>
<dbReference type="InterPro" id="IPR003892">
    <property type="entry name" value="CUE"/>
</dbReference>
<dbReference type="Gene3D" id="1.10.8.10">
    <property type="entry name" value="DNA helicase RuvA subunit, C-terminal domain"/>
    <property type="match status" value="1"/>
</dbReference>
<evidence type="ECO:0000256" key="4">
    <source>
        <dbReference type="ARBA" id="ARBA00023136"/>
    </source>
</evidence>
<dbReference type="OrthoDB" id="272778at2759"/>
<dbReference type="GO" id="GO:0004252">
    <property type="term" value="F:serine-type endopeptidase activity"/>
    <property type="evidence" value="ECO:0007669"/>
    <property type="project" value="TreeGrafter"/>
</dbReference>
<organism evidence="8">
    <name type="scientific">Lichtheimia ramosa</name>
    <dbReference type="NCBI Taxonomy" id="688394"/>
    <lineage>
        <taxon>Eukaryota</taxon>
        <taxon>Fungi</taxon>
        <taxon>Fungi incertae sedis</taxon>
        <taxon>Mucoromycota</taxon>
        <taxon>Mucoromycotina</taxon>
        <taxon>Mucoromycetes</taxon>
        <taxon>Mucorales</taxon>
        <taxon>Lichtheimiaceae</taxon>
        <taxon>Lichtheimia</taxon>
    </lineage>
</organism>
<reference evidence="8" key="1">
    <citation type="journal article" date="2014" name="Genome Announc.">
        <title>De novo whole-genome sequence and genome annotation of Lichtheimia ramosa.</title>
        <authorList>
            <person name="Linde J."/>
            <person name="Schwartze V."/>
            <person name="Binder U."/>
            <person name="Lass-Florl C."/>
            <person name="Voigt K."/>
            <person name="Horn F."/>
        </authorList>
    </citation>
    <scope>NUCLEOTIDE SEQUENCE</scope>
    <source>
        <strain evidence="8">JMRC FSU:6197</strain>
    </source>
</reference>
<evidence type="ECO:0000313" key="8">
    <source>
        <dbReference type="EMBL" id="CDS09589.1"/>
    </source>
</evidence>
<evidence type="ECO:0000256" key="3">
    <source>
        <dbReference type="ARBA" id="ARBA00022989"/>
    </source>
</evidence>
<name>A0A077WR04_9FUNG</name>
<dbReference type="PANTHER" id="PTHR43066">
    <property type="entry name" value="RHOMBOID-RELATED PROTEIN"/>
    <property type="match status" value="1"/>
</dbReference>
<dbReference type="GO" id="GO:0043130">
    <property type="term" value="F:ubiquitin binding"/>
    <property type="evidence" value="ECO:0007669"/>
    <property type="project" value="InterPro"/>
</dbReference>
<dbReference type="PANTHER" id="PTHR43066:SF21">
    <property type="entry name" value="UBIQUITIN-ASSOCIATED DOMAIN-CONTAINING PROTEIN 2"/>
    <property type="match status" value="1"/>
</dbReference>
<feature type="transmembrane region" description="Helical" evidence="6">
    <location>
        <begin position="17"/>
        <end position="34"/>
    </location>
</feature>
<dbReference type="InterPro" id="IPR009060">
    <property type="entry name" value="UBA-like_sf"/>
</dbReference>
<feature type="transmembrane region" description="Helical" evidence="6">
    <location>
        <begin position="46"/>
        <end position="68"/>
    </location>
</feature>
<evidence type="ECO:0000256" key="1">
    <source>
        <dbReference type="ARBA" id="ARBA00004141"/>
    </source>
</evidence>
<feature type="transmembrane region" description="Helical" evidence="6">
    <location>
        <begin position="142"/>
        <end position="172"/>
    </location>
</feature>
<dbReference type="CDD" id="cd14279">
    <property type="entry name" value="CUE"/>
    <property type="match status" value="1"/>
</dbReference>
<dbReference type="AlphaFoldDB" id="A0A077WR04"/>
<evidence type="ECO:0000256" key="6">
    <source>
        <dbReference type="SAM" id="Phobius"/>
    </source>
</evidence>
<dbReference type="PROSITE" id="PS51140">
    <property type="entry name" value="CUE"/>
    <property type="match status" value="1"/>
</dbReference>
<feature type="domain" description="CUE" evidence="7">
    <location>
        <begin position="235"/>
        <end position="278"/>
    </location>
</feature>
<dbReference type="EMBL" id="LK023334">
    <property type="protein sequence ID" value="CDS09589.1"/>
    <property type="molecule type" value="Genomic_DNA"/>
</dbReference>
<keyword evidence="2 6" id="KW-0812">Transmembrane</keyword>
<evidence type="ECO:0000256" key="2">
    <source>
        <dbReference type="ARBA" id="ARBA00022692"/>
    </source>
</evidence>
<accession>A0A077WR04</accession>
<protein>
    <recommendedName>
        <fullName evidence="7">CUE domain-containing protein</fullName>
    </recommendedName>
</protein>
<keyword evidence="3 6" id="KW-1133">Transmembrane helix</keyword>
<dbReference type="SUPFAM" id="SSF144091">
    <property type="entry name" value="Rhomboid-like"/>
    <property type="match status" value="1"/>
</dbReference>
<dbReference type="GO" id="GO:0016020">
    <property type="term" value="C:membrane"/>
    <property type="evidence" value="ECO:0007669"/>
    <property type="project" value="UniProtKB-SubCell"/>
</dbReference>
<evidence type="ECO:0000259" key="7">
    <source>
        <dbReference type="PROSITE" id="PS51140"/>
    </source>
</evidence>
<feature type="compositionally biased region" description="Polar residues" evidence="5">
    <location>
        <begin position="204"/>
        <end position="221"/>
    </location>
</feature>
<sequence length="278" mass="30266">MDNTTPSGFRHAPVSKFLVQVIGGCSIAAVLLNVRTVNLPPVWRAVLSSCTFGSVGHTVIGTWLLYRMRILERHSGSPKYAAFVFISLVTSALLQAGAHRFLNFKMSGPYAMLFAMLYQFHHIIPAASRFPLFGTTVSDKIYVYLAAAQMMLANTSIVTPCICGLTSGLLYVSNIGNIKTWRFPFWRKSRPTPPSSNTSSSSNATVDTSIGSSTSHMSQPTGDLRQRSTEQEIQVSEENINAMSSMFPNASRDAVASALISAKNDMNRAADILLNMGD</sequence>
<proteinExistence type="predicted"/>
<keyword evidence="4 6" id="KW-0472">Membrane</keyword>
<evidence type="ECO:0000256" key="5">
    <source>
        <dbReference type="SAM" id="MobiDB-lite"/>
    </source>
</evidence>
<comment type="subcellular location">
    <subcellularLocation>
        <location evidence="1">Membrane</location>
        <topology evidence="1">Multi-pass membrane protein</topology>
    </subcellularLocation>
</comment>
<feature type="transmembrane region" description="Helical" evidence="6">
    <location>
        <begin position="80"/>
        <end position="98"/>
    </location>
</feature>